<dbReference type="RefSeq" id="WP_363798459.1">
    <property type="nucleotide sequence ID" value="NZ_CP159925.1"/>
</dbReference>
<name>A0AAU8MUR8_9GAMM</name>
<evidence type="ECO:0000313" key="1">
    <source>
        <dbReference type="EMBL" id="XCO75438.1"/>
    </source>
</evidence>
<protein>
    <recommendedName>
        <fullName evidence="2">DGQHR domain-containing protein</fullName>
    </recommendedName>
</protein>
<accession>A0AAU8MUR8</accession>
<gene>
    <name evidence="1" type="ORF">ABU614_01150</name>
</gene>
<reference evidence="1" key="1">
    <citation type="submission" date="2024-06" db="EMBL/GenBank/DDBJ databases">
        <authorList>
            <person name="Li S."/>
        </authorList>
    </citation>
    <scope>NUCLEOTIDE SEQUENCE</scope>
    <source>
        <strain evidence="1">SR10</strain>
    </source>
</reference>
<sequence>MNVSSNEITAATPVFVALAMYTLPDRGEYGTQEVMVTPELATAWLRRNEANRKLRHRAVAEYAQAMQRGLWKTTGESIKFSKTGRLLDGQHRLAAIADSGIALSLVVVTGLDNSAFDAIDTGRSRTGADVLLIEGVGARESATVAAAMPLILNYQRGLLPHNRTRYSNQELIEAWGTQQGIRRSSQFVTKLPRRVMPIMHSKALFLHWAFCQRDVEAADEFLERLYSGELLGKTEPLYHLRQRLLSMRMEGKTISEMVVLHACIKAWNSMRTGKTHASWRSIFPKSDEAFPEIVR</sequence>
<dbReference type="EMBL" id="CP159925">
    <property type="protein sequence ID" value="XCO75438.1"/>
    <property type="molecule type" value="Genomic_DNA"/>
</dbReference>
<evidence type="ECO:0008006" key="2">
    <source>
        <dbReference type="Google" id="ProtNLM"/>
    </source>
</evidence>
<proteinExistence type="predicted"/>
<dbReference type="AlphaFoldDB" id="A0AAU8MUR8"/>
<organism evidence="1">
    <name type="scientific">Lysobacter firmicutimachus</name>
    <dbReference type="NCBI Taxonomy" id="1792846"/>
    <lineage>
        <taxon>Bacteria</taxon>
        <taxon>Pseudomonadati</taxon>
        <taxon>Pseudomonadota</taxon>
        <taxon>Gammaproteobacteria</taxon>
        <taxon>Lysobacterales</taxon>
        <taxon>Lysobacteraceae</taxon>
        <taxon>Lysobacter</taxon>
    </lineage>
</organism>